<dbReference type="Gene3D" id="1.10.1660.10">
    <property type="match status" value="1"/>
</dbReference>
<sequence length="97" mass="10831">MGIPLARIQEALQTLPQGRTPTAQDWGQLSAVWHDELNARITTLERLRDDLSDCIGCGCLSLETCRLYNPGDEYGYRHPGKSRLSFSVLSRQAKGRA</sequence>
<feature type="domain" description="Transcription regulator MerR DNA binding" evidence="1">
    <location>
        <begin position="1"/>
        <end position="54"/>
    </location>
</feature>
<dbReference type="Proteomes" id="UP001596297">
    <property type="component" value="Unassembled WGS sequence"/>
</dbReference>
<gene>
    <name evidence="2" type="primary">soxR</name>
    <name evidence="2" type="ORF">ACFP81_00310</name>
</gene>
<dbReference type="InterPro" id="IPR015358">
    <property type="entry name" value="Tscrpt_reg_MerR_DNA-bd"/>
</dbReference>
<evidence type="ECO:0000313" key="2">
    <source>
        <dbReference type="EMBL" id="MFC6590635.1"/>
    </source>
</evidence>
<dbReference type="InterPro" id="IPR010211">
    <property type="entry name" value="Redox-sen_tscrpt-act_SoxR"/>
</dbReference>
<comment type="caution">
    <text evidence="2">The sequence shown here is derived from an EMBL/GenBank/DDBJ whole genome shotgun (WGS) entry which is preliminary data.</text>
</comment>
<dbReference type="NCBIfam" id="TIGR01950">
    <property type="entry name" value="SoxR"/>
    <property type="match status" value="1"/>
</dbReference>
<protein>
    <submittedName>
        <fullName evidence="2">Redox-sensitive transcriptional activator SoxR</fullName>
    </submittedName>
</protein>
<accession>A0ABW1YAY2</accession>
<organism evidence="2 3">
    <name type="scientific">Deinococcus lacus</name>
    <dbReference type="NCBI Taxonomy" id="392561"/>
    <lineage>
        <taxon>Bacteria</taxon>
        <taxon>Thermotogati</taxon>
        <taxon>Deinococcota</taxon>
        <taxon>Deinococci</taxon>
        <taxon>Deinococcales</taxon>
        <taxon>Deinococcaceae</taxon>
        <taxon>Deinococcus</taxon>
    </lineage>
</organism>
<dbReference type="EMBL" id="JBHSWD010000001">
    <property type="protein sequence ID" value="MFC6590635.1"/>
    <property type="molecule type" value="Genomic_DNA"/>
</dbReference>
<name>A0ABW1YAY2_9DEIO</name>
<dbReference type="SUPFAM" id="SSF46955">
    <property type="entry name" value="Putative DNA-binding domain"/>
    <property type="match status" value="1"/>
</dbReference>
<keyword evidence="3" id="KW-1185">Reference proteome</keyword>
<evidence type="ECO:0000313" key="3">
    <source>
        <dbReference type="Proteomes" id="UP001596297"/>
    </source>
</evidence>
<proteinExistence type="predicted"/>
<dbReference type="InterPro" id="IPR009061">
    <property type="entry name" value="DNA-bd_dom_put_sf"/>
</dbReference>
<dbReference type="Pfam" id="PF09278">
    <property type="entry name" value="MerR-DNA-bind"/>
    <property type="match status" value="1"/>
</dbReference>
<reference evidence="3" key="1">
    <citation type="journal article" date="2019" name="Int. J. Syst. Evol. Microbiol.">
        <title>The Global Catalogue of Microorganisms (GCM) 10K type strain sequencing project: providing services to taxonomists for standard genome sequencing and annotation.</title>
        <authorList>
            <consortium name="The Broad Institute Genomics Platform"/>
            <consortium name="The Broad Institute Genome Sequencing Center for Infectious Disease"/>
            <person name="Wu L."/>
            <person name="Ma J."/>
        </authorList>
    </citation>
    <scope>NUCLEOTIDE SEQUENCE [LARGE SCALE GENOMIC DNA]</scope>
    <source>
        <strain evidence="3">CGMCC 1.15772</strain>
    </source>
</reference>
<dbReference type="RefSeq" id="WP_380081657.1">
    <property type="nucleotide sequence ID" value="NZ_JBHSWD010000001.1"/>
</dbReference>
<evidence type="ECO:0000259" key="1">
    <source>
        <dbReference type="Pfam" id="PF09278"/>
    </source>
</evidence>